<dbReference type="RefSeq" id="XP_022135510.1">
    <property type="nucleotide sequence ID" value="XM_022279818.1"/>
</dbReference>
<evidence type="ECO:0000313" key="11">
    <source>
        <dbReference type="RefSeq" id="XP_022135510.1"/>
    </source>
</evidence>
<name>A0A6J1C184_MOMCH</name>
<keyword evidence="4 9" id="KW-0812">Transmembrane</keyword>
<dbReference type="GO" id="GO:0034220">
    <property type="term" value="P:monoatomic ion transmembrane transport"/>
    <property type="evidence" value="ECO:0007669"/>
    <property type="project" value="UniProtKB-KW"/>
</dbReference>
<comment type="similarity">
    <text evidence="2">Belongs to the aromatic acid exporter (TC 2.A.85) family.</text>
</comment>
<keyword evidence="3" id="KW-0813">Transport</keyword>
<dbReference type="PANTHER" id="PTHR31086">
    <property type="entry name" value="ALUMINUM-ACTIVATED MALATE TRANSPORTER 10"/>
    <property type="match status" value="1"/>
</dbReference>
<keyword evidence="8" id="KW-0407">Ion channel</keyword>
<feature type="transmembrane region" description="Helical" evidence="9">
    <location>
        <begin position="109"/>
        <end position="128"/>
    </location>
</feature>
<accession>A0A6J1C184</accession>
<dbReference type="AlphaFoldDB" id="A0A6J1C184"/>
<keyword evidence="5 9" id="KW-1133">Transmembrane helix</keyword>
<keyword evidence="6" id="KW-0406">Ion transport</keyword>
<evidence type="ECO:0000256" key="4">
    <source>
        <dbReference type="ARBA" id="ARBA00022692"/>
    </source>
</evidence>
<evidence type="ECO:0000256" key="5">
    <source>
        <dbReference type="ARBA" id="ARBA00022989"/>
    </source>
</evidence>
<evidence type="ECO:0000256" key="9">
    <source>
        <dbReference type="SAM" id="Phobius"/>
    </source>
</evidence>
<organism evidence="10 11">
    <name type="scientific">Momordica charantia</name>
    <name type="common">Bitter gourd</name>
    <name type="synonym">Balsam pear</name>
    <dbReference type="NCBI Taxonomy" id="3673"/>
    <lineage>
        <taxon>Eukaryota</taxon>
        <taxon>Viridiplantae</taxon>
        <taxon>Streptophyta</taxon>
        <taxon>Embryophyta</taxon>
        <taxon>Tracheophyta</taxon>
        <taxon>Spermatophyta</taxon>
        <taxon>Magnoliopsida</taxon>
        <taxon>eudicotyledons</taxon>
        <taxon>Gunneridae</taxon>
        <taxon>Pentapetalae</taxon>
        <taxon>rosids</taxon>
        <taxon>fabids</taxon>
        <taxon>Cucurbitales</taxon>
        <taxon>Cucurbitaceae</taxon>
        <taxon>Momordiceae</taxon>
        <taxon>Momordica</taxon>
    </lineage>
</organism>
<dbReference type="OrthoDB" id="68611at2759"/>
<dbReference type="Pfam" id="PF11744">
    <property type="entry name" value="ALMT"/>
    <property type="match status" value="1"/>
</dbReference>
<feature type="transmembrane region" description="Helical" evidence="9">
    <location>
        <begin position="78"/>
        <end position="97"/>
    </location>
</feature>
<dbReference type="KEGG" id="mcha:111007451"/>
<evidence type="ECO:0000313" key="10">
    <source>
        <dbReference type="Proteomes" id="UP000504603"/>
    </source>
</evidence>
<feature type="transmembrane region" description="Helical" evidence="9">
    <location>
        <begin position="217"/>
        <end position="238"/>
    </location>
</feature>
<dbReference type="InterPro" id="IPR020966">
    <property type="entry name" value="ALMT"/>
</dbReference>
<reference evidence="11" key="1">
    <citation type="submission" date="2025-08" db="UniProtKB">
        <authorList>
            <consortium name="RefSeq"/>
        </authorList>
    </citation>
    <scope>IDENTIFICATION</scope>
    <source>
        <strain evidence="11">OHB3-1</strain>
    </source>
</reference>
<dbReference type="GO" id="GO:0016020">
    <property type="term" value="C:membrane"/>
    <property type="evidence" value="ECO:0007669"/>
    <property type="project" value="UniProtKB-SubCell"/>
</dbReference>
<evidence type="ECO:0000256" key="8">
    <source>
        <dbReference type="ARBA" id="ARBA00023303"/>
    </source>
</evidence>
<feature type="transmembrane region" description="Helical" evidence="9">
    <location>
        <begin position="134"/>
        <end position="153"/>
    </location>
</feature>
<gene>
    <name evidence="11" type="primary">LOC111007451</name>
</gene>
<keyword evidence="10" id="KW-1185">Reference proteome</keyword>
<dbReference type="GO" id="GO:0015743">
    <property type="term" value="P:malate transport"/>
    <property type="evidence" value="ECO:0007669"/>
    <property type="project" value="InterPro"/>
</dbReference>
<feature type="transmembrane region" description="Helical" evidence="9">
    <location>
        <begin position="160"/>
        <end position="181"/>
    </location>
</feature>
<proteinExistence type="inferred from homology"/>
<evidence type="ECO:0000256" key="2">
    <source>
        <dbReference type="ARBA" id="ARBA00007079"/>
    </source>
</evidence>
<feature type="transmembrane region" description="Helical" evidence="9">
    <location>
        <begin position="187"/>
        <end position="205"/>
    </location>
</feature>
<dbReference type="Proteomes" id="UP000504603">
    <property type="component" value="Unplaced"/>
</dbReference>
<evidence type="ECO:0000256" key="6">
    <source>
        <dbReference type="ARBA" id="ARBA00023065"/>
    </source>
</evidence>
<protein>
    <submittedName>
        <fullName evidence="11">Aluminum-activated malate transporter 9</fullName>
    </submittedName>
</protein>
<keyword evidence="7 9" id="KW-0472">Membrane</keyword>
<evidence type="ECO:0000256" key="3">
    <source>
        <dbReference type="ARBA" id="ARBA00022448"/>
    </source>
</evidence>
<dbReference type="GeneID" id="111007451"/>
<sequence length="584" mass="65474">MVAKYGSFKQSFAEKRERLLSVKEFPDLGFTAVEINGESSSCCSSFRPLSAAISNLWKSVQDVLREAWQMGVSDPRKIVFSAKMGLALTLISLLIFFKQPIEELSRYSVWAILTVVVVFEFSIGATLSKGFNRGLGTLSAGGLALGIAELSVLSGEWEEVVVVISIFIIGFFATYAKLYPTMKPYEYGFRVFLLTYCFIMVSGYRTREFIHTAVTRFLLIALGAGVCLVVNICIYPIWAGEDLHNLVAKNFAAVAASLEGCVNNYLNCVEYERIPSKILTYQASDDPLYKGYRSAVESMSQEESLMGFAIWEPPHGPYKMLKYPWKNYVEVAGALRHCAFAIMALHGCILSEIQASAERRQVFGSEIRRVGCEGAEVLRELGDKLKKMEKLGSVDILSEVHDAAEELQKKIDRKSYLLVNSESWEIGNRPEVEDIGQPQEFINLDDEETRFHEYRSLSEAVLDLRSFPIPKGWNDSMSSDINSVQPAASPSAKMFKKQGSWPAKVSIKPNAVPEEEESKTYENASALSLATFTSLLIEFVARLQNLVDSYEELSERAKFKDPVELISTSKPPGFWRRFCNCFKV</sequence>
<comment type="subcellular location">
    <subcellularLocation>
        <location evidence="1">Membrane</location>
        <topology evidence="1">Multi-pass membrane protein</topology>
    </subcellularLocation>
</comment>
<evidence type="ECO:0000256" key="7">
    <source>
        <dbReference type="ARBA" id="ARBA00023136"/>
    </source>
</evidence>
<evidence type="ECO:0000256" key="1">
    <source>
        <dbReference type="ARBA" id="ARBA00004141"/>
    </source>
</evidence>